<feature type="chain" id="PRO_5045091424" evidence="1">
    <location>
        <begin position="28"/>
        <end position="105"/>
    </location>
</feature>
<dbReference type="EMBL" id="JAKKSL010000003">
    <property type="protein sequence ID" value="MCI2284835.1"/>
    <property type="molecule type" value="Genomic_DNA"/>
</dbReference>
<dbReference type="RefSeq" id="WP_242287298.1">
    <property type="nucleotide sequence ID" value="NZ_JAKKSL010000003.1"/>
</dbReference>
<reference evidence="2" key="1">
    <citation type="submission" date="2022-01" db="EMBL/GenBank/DDBJ databases">
        <title>Colwellia maritima, isolated from seawater.</title>
        <authorList>
            <person name="Kristyanto S."/>
            <person name="Jung J."/>
            <person name="Jeon C.O."/>
        </authorList>
    </citation>
    <scope>NUCLEOTIDE SEQUENCE</scope>
    <source>
        <strain evidence="2">MSW7</strain>
    </source>
</reference>
<protein>
    <submittedName>
        <fullName evidence="2">Uncharacterized protein</fullName>
    </submittedName>
</protein>
<comment type="caution">
    <text evidence="2">The sequence shown here is derived from an EMBL/GenBank/DDBJ whole genome shotgun (WGS) entry which is preliminary data.</text>
</comment>
<sequence>MKHFNRSAITVALVITLGAAFSVNAKAADSSLIENSISEMVIAQGQQVIGDFTLQLQQSISEEINRLNANFTFDESIIESLAFFTESRSESETNESEQATQPEAN</sequence>
<feature type="signal peptide" evidence="1">
    <location>
        <begin position="1"/>
        <end position="27"/>
    </location>
</feature>
<accession>A0ABS9X443</accession>
<organism evidence="2 3">
    <name type="scientific">Colwellia maritima</name>
    <dbReference type="NCBI Taxonomy" id="2912588"/>
    <lineage>
        <taxon>Bacteria</taxon>
        <taxon>Pseudomonadati</taxon>
        <taxon>Pseudomonadota</taxon>
        <taxon>Gammaproteobacteria</taxon>
        <taxon>Alteromonadales</taxon>
        <taxon>Colwelliaceae</taxon>
        <taxon>Colwellia</taxon>
    </lineage>
</organism>
<gene>
    <name evidence="2" type="ORF">L3081_17350</name>
</gene>
<proteinExistence type="predicted"/>
<keyword evidence="3" id="KW-1185">Reference proteome</keyword>
<evidence type="ECO:0000313" key="3">
    <source>
        <dbReference type="Proteomes" id="UP001139646"/>
    </source>
</evidence>
<name>A0ABS9X443_9GAMM</name>
<evidence type="ECO:0000256" key="1">
    <source>
        <dbReference type="SAM" id="SignalP"/>
    </source>
</evidence>
<evidence type="ECO:0000313" key="2">
    <source>
        <dbReference type="EMBL" id="MCI2284835.1"/>
    </source>
</evidence>
<dbReference type="Proteomes" id="UP001139646">
    <property type="component" value="Unassembled WGS sequence"/>
</dbReference>
<keyword evidence="1" id="KW-0732">Signal</keyword>